<keyword evidence="3" id="KW-1185">Reference proteome</keyword>
<feature type="compositionally biased region" description="Polar residues" evidence="1">
    <location>
        <begin position="64"/>
        <end position="75"/>
    </location>
</feature>
<feature type="compositionally biased region" description="Polar residues" evidence="1">
    <location>
        <begin position="466"/>
        <end position="475"/>
    </location>
</feature>
<feature type="region of interest" description="Disordered" evidence="1">
    <location>
        <begin position="64"/>
        <end position="99"/>
    </location>
</feature>
<evidence type="ECO:0000313" key="2">
    <source>
        <dbReference type="EMBL" id="MCT7968301.1"/>
    </source>
</evidence>
<comment type="caution">
    <text evidence="2">The sequence shown here is derived from an EMBL/GenBank/DDBJ whole genome shotgun (WGS) entry which is preliminary data.</text>
</comment>
<evidence type="ECO:0000256" key="1">
    <source>
        <dbReference type="SAM" id="MobiDB-lite"/>
    </source>
</evidence>
<dbReference type="EMBL" id="JAMXFF010000029">
    <property type="protein sequence ID" value="MCT7968301.1"/>
    <property type="molecule type" value="Genomic_DNA"/>
</dbReference>
<feature type="region of interest" description="Disordered" evidence="1">
    <location>
        <begin position="455"/>
        <end position="478"/>
    </location>
</feature>
<protein>
    <submittedName>
        <fullName evidence="2">Uncharacterized protein</fullName>
    </submittedName>
</protein>
<proteinExistence type="predicted"/>
<dbReference type="Proteomes" id="UP001525890">
    <property type="component" value="Unassembled WGS sequence"/>
</dbReference>
<organism evidence="2 3">
    <name type="scientific">Laspinema palackyanum D2a</name>
    <dbReference type="NCBI Taxonomy" id="2953684"/>
    <lineage>
        <taxon>Bacteria</taxon>
        <taxon>Bacillati</taxon>
        <taxon>Cyanobacteriota</taxon>
        <taxon>Cyanophyceae</taxon>
        <taxon>Oscillatoriophycideae</taxon>
        <taxon>Oscillatoriales</taxon>
        <taxon>Laspinemataceae</taxon>
        <taxon>Laspinema</taxon>
        <taxon>Laspinema palackyanum</taxon>
    </lineage>
</organism>
<feature type="compositionally biased region" description="Polar residues" evidence="1">
    <location>
        <begin position="507"/>
        <end position="538"/>
    </location>
</feature>
<gene>
    <name evidence="2" type="ORF">NG799_18480</name>
</gene>
<name>A0ABT2MXT5_9CYAN</name>
<reference evidence="2 3" key="1">
    <citation type="journal article" date="2022" name="Front. Microbiol.">
        <title>High genomic differentiation and limited gene flow indicate recent cryptic speciation within the genus Laspinema (cyanobacteria).</title>
        <authorList>
            <person name="Stanojkovic A."/>
            <person name="Skoupy S."/>
            <person name="Skaloud P."/>
            <person name="Dvorak P."/>
        </authorList>
    </citation>
    <scope>NUCLEOTIDE SEQUENCE [LARGE SCALE GENOMIC DNA]</scope>
    <source>
        <strain evidence="2 3">D2a</strain>
    </source>
</reference>
<sequence length="620" mass="67366">MSSSGRYQSKLFNFLQAGSRKLATQLEKAGQQIRWIAQTGGHYLLIPVYAVYQATRFVGKQLAGTANPSESSAKTLGTAEANPGTRESDRFSETPSGDRPIARVLSGVELVAVAATTADAGESWQVLVTEEDNSPQPQEVLALTSGRVGLRQRVLNWIPGKILARFGVKGDRPGTLVPVASTEQSLTVATSASAIATSRPVIQGIATLLETRSLVLISDRNQILDILTPVQQQQLQARIEGELAAAAYNLEPKSLSSAGSDSVLTGSPSQKQLPPVKRLRRLRQLIAGVQPVPLGNLLDRSLAKVGDLLQPSALVLQPDGVGEVPQTQGKVAPRHQGQPKIEAVLLKMDAAVARWEEMQLPQGGTLSETVADRGESMLKGIQNLAIALVTDPQQDPNDCELSEEQQSLSLRMQLLIQSAVDYFFGTSDQALTGDRDRPLTPLEVSGKPIAQKFETVKPLSGKSEAATGQLSSNPELDQLPDSFWGVEAVEQFLNPPYPTTRRVGQSRPVSNPNRSQSTPGNRRVQPQRSVPRTAVQPTATVTVEPTLRVSRPSPAVDSPVQLPPQVQTQAKRDWIDVEIAGVEYIMHPLEQALKWFDQILVWLEDKLVQGWQWARQQLFS</sequence>
<accession>A0ABT2MXT5</accession>
<dbReference type="RefSeq" id="WP_368007831.1">
    <property type="nucleotide sequence ID" value="NZ_JAMXFF010000029.1"/>
</dbReference>
<feature type="region of interest" description="Disordered" evidence="1">
    <location>
        <begin position="495"/>
        <end position="538"/>
    </location>
</feature>
<evidence type="ECO:0000313" key="3">
    <source>
        <dbReference type="Proteomes" id="UP001525890"/>
    </source>
</evidence>